<dbReference type="NCBIfam" id="TIGR00654">
    <property type="entry name" value="PhzF_family"/>
    <property type="match status" value="1"/>
</dbReference>
<protein>
    <submittedName>
        <fullName evidence="2">PhzF family phenazine biosynthesis protein</fullName>
    </submittedName>
</protein>
<evidence type="ECO:0000256" key="1">
    <source>
        <dbReference type="PIRSR" id="PIRSR016184-1"/>
    </source>
</evidence>
<evidence type="ECO:0000313" key="2">
    <source>
        <dbReference type="EMBL" id="MBA4543275.1"/>
    </source>
</evidence>
<dbReference type="SUPFAM" id="SSF54506">
    <property type="entry name" value="Diaminopimelate epimerase-like"/>
    <property type="match status" value="1"/>
</dbReference>
<dbReference type="PANTHER" id="PTHR13774">
    <property type="entry name" value="PHENAZINE BIOSYNTHESIS PROTEIN"/>
    <property type="match status" value="1"/>
</dbReference>
<dbReference type="Proteomes" id="UP000530514">
    <property type="component" value="Unassembled WGS sequence"/>
</dbReference>
<dbReference type="GO" id="GO:0016853">
    <property type="term" value="F:isomerase activity"/>
    <property type="evidence" value="ECO:0007669"/>
    <property type="project" value="TreeGrafter"/>
</dbReference>
<organism evidence="2 3">
    <name type="scientific">Thermoactinomyces daqus</name>
    <dbReference type="NCBI Taxonomy" id="1329516"/>
    <lineage>
        <taxon>Bacteria</taxon>
        <taxon>Bacillati</taxon>
        <taxon>Bacillota</taxon>
        <taxon>Bacilli</taxon>
        <taxon>Bacillales</taxon>
        <taxon>Thermoactinomycetaceae</taxon>
        <taxon>Thermoactinomyces</taxon>
    </lineage>
</organism>
<evidence type="ECO:0000313" key="3">
    <source>
        <dbReference type="Proteomes" id="UP000530514"/>
    </source>
</evidence>
<proteinExistence type="predicted"/>
<name>A0A7W1XAZ2_9BACL</name>
<dbReference type="PANTHER" id="PTHR13774:SF32">
    <property type="entry name" value="ANTISENSE-ENHANCING SEQUENCE 1"/>
    <property type="match status" value="1"/>
</dbReference>
<sequence>MEPIHHISLEVHTVKQIPFQQVDVFSSVPFKGNPVAVILDGNGLSDEQMQSIANWTNLSETTFVCEPTDPRADYRLRIFSPQSELPFAGHPTIGSAYAVLKHGLKPKNTGRLIQECGKGLISIFMDENRLFLTLPNPVLKEITNVDQTELANAIGVSPDCVRASAIVDVGVVWITLQLTDSNLLRRLQPQMERIAALTPPGAAGITVFGLTPSGEETQIEVRSFAPGEGVPEDPVCGSGNGCVAALAREFKLLDKPGYIASQGRCVGRDGRVEVRFHDDGTILLGGHAVTCIEGKLIL</sequence>
<dbReference type="Gene3D" id="3.10.310.10">
    <property type="entry name" value="Diaminopimelate Epimerase, Chain A, domain 1"/>
    <property type="match status" value="2"/>
</dbReference>
<dbReference type="PIRSF" id="PIRSF016184">
    <property type="entry name" value="PhzC_PhzF"/>
    <property type="match status" value="1"/>
</dbReference>
<gene>
    <name evidence="2" type="ORF">H1164_10240</name>
</gene>
<dbReference type="Pfam" id="PF02567">
    <property type="entry name" value="PhzC-PhzF"/>
    <property type="match status" value="1"/>
</dbReference>
<dbReference type="OrthoDB" id="9788221at2"/>
<dbReference type="AlphaFoldDB" id="A0A7W1XAZ2"/>
<dbReference type="GO" id="GO:0005737">
    <property type="term" value="C:cytoplasm"/>
    <property type="evidence" value="ECO:0007669"/>
    <property type="project" value="TreeGrafter"/>
</dbReference>
<reference evidence="2 3" key="1">
    <citation type="submission" date="2020-07" db="EMBL/GenBank/DDBJ databases">
        <authorList>
            <person name="Feng H."/>
        </authorList>
    </citation>
    <scope>NUCLEOTIDE SEQUENCE [LARGE SCALE GENOMIC DNA]</scope>
    <source>
        <strain evidence="3">s-11</strain>
    </source>
</reference>
<comment type="caution">
    <text evidence="2">The sequence shown here is derived from an EMBL/GenBank/DDBJ whole genome shotgun (WGS) entry which is preliminary data.</text>
</comment>
<dbReference type="EMBL" id="JACEIP010000014">
    <property type="protein sequence ID" value="MBA4543275.1"/>
    <property type="molecule type" value="Genomic_DNA"/>
</dbReference>
<keyword evidence="3" id="KW-1185">Reference proteome</keyword>
<dbReference type="InterPro" id="IPR003719">
    <property type="entry name" value="Phenazine_PhzF-like"/>
</dbReference>
<feature type="active site" evidence="1">
    <location>
        <position position="60"/>
    </location>
</feature>
<accession>A0A7W1XAZ2</accession>